<keyword evidence="7" id="KW-0460">Magnesium</keyword>
<gene>
    <name evidence="13" type="ORF">TUM19329_02130</name>
</gene>
<dbReference type="GO" id="GO:0000226">
    <property type="term" value="P:microtubule cytoskeleton organization"/>
    <property type="evidence" value="ECO:0007669"/>
    <property type="project" value="TreeGrafter"/>
</dbReference>
<keyword evidence="4" id="KW-0436">Ligase</keyword>
<comment type="function">
    <text evidence="9">Catalyzes the post-translational addition of a tyrosine to the C-terminal end of detyrosinated alpha-tubulin.</text>
</comment>
<evidence type="ECO:0000256" key="10">
    <source>
        <dbReference type="ARBA" id="ARBA00038960"/>
    </source>
</evidence>
<accession>A0A6F8T1G2</accession>
<dbReference type="Proteomes" id="UP000502894">
    <property type="component" value="Chromosome"/>
</dbReference>
<reference evidence="13" key="1">
    <citation type="journal article" date="2020" name="Microbiol. Resour. Announc.">
        <title>Complete Genome Sequence of Novel Psychrotolerant Legionella Strain TUM19329, Isolated from Antarctic Lake Sediment.</title>
        <authorList>
            <person name="Shimada S."/>
            <person name="Nakai R."/>
            <person name="Aoki K."/>
            <person name="Shimoeda N."/>
            <person name="Ohno G."/>
            <person name="Miyazaki Y."/>
            <person name="Kudoh S."/>
            <person name="Imura S."/>
            <person name="Watanabe K."/>
            <person name="Ishii Y."/>
            <person name="Tateda K."/>
        </authorList>
    </citation>
    <scope>NUCLEOTIDE SEQUENCE [LARGE SCALE GENOMIC DNA]</scope>
    <source>
        <strain evidence="13">TUM19329</strain>
    </source>
</reference>
<protein>
    <recommendedName>
        <fullName evidence="11">Tubulin--tyrosine ligase</fullName>
        <ecNumber evidence="10">6.3.2.25</ecNumber>
    </recommendedName>
</protein>
<dbReference type="PROSITE" id="PS51221">
    <property type="entry name" value="TTL"/>
    <property type="match status" value="1"/>
</dbReference>
<dbReference type="GO" id="GO:0005876">
    <property type="term" value="C:spindle microtubule"/>
    <property type="evidence" value="ECO:0007669"/>
    <property type="project" value="TreeGrafter"/>
</dbReference>
<keyword evidence="8" id="KW-0630">Potassium</keyword>
<evidence type="ECO:0000313" key="14">
    <source>
        <dbReference type="Proteomes" id="UP000502894"/>
    </source>
</evidence>
<dbReference type="PANTHER" id="PTHR46570:SF1">
    <property type="entry name" value="TUBULIN--TYROSINE LIGASE"/>
    <property type="match status" value="1"/>
</dbReference>
<comment type="cofactor">
    <cofactor evidence="2">
        <name>K(+)</name>
        <dbReference type="ChEBI" id="CHEBI:29103"/>
    </cofactor>
</comment>
<keyword evidence="14" id="KW-1185">Reference proteome</keyword>
<dbReference type="RefSeq" id="WP_173235722.1">
    <property type="nucleotide sequence ID" value="NZ_AP022839.1"/>
</dbReference>
<name>A0A6F8T1G2_9GAMM</name>
<evidence type="ECO:0000313" key="13">
    <source>
        <dbReference type="EMBL" id="BCA93852.1"/>
    </source>
</evidence>
<evidence type="ECO:0000256" key="8">
    <source>
        <dbReference type="ARBA" id="ARBA00022958"/>
    </source>
</evidence>
<organism evidence="13 14">
    <name type="scientific">Legionella antarctica</name>
    <dbReference type="NCBI Taxonomy" id="2708020"/>
    <lineage>
        <taxon>Bacteria</taxon>
        <taxon>Pseudomonadati</taxon>
        <taxon>Pseudomonadota</taxon>
        <taxon>Gammaproteobacteria</taxon>
        <taxon>Legionellales</taxon>
        <taxon>Legionellaceae</taxon>
        <taxon>Legionella</taxon>
    </lineage>
</organism>
<evidence type="ECO:0000256" key="12">
    <source>
        <dbReference type="ARBA" id="ARBA00047950"/>
    </source>
</evidence>
<proteinExistence type="predicted"/>
<keyword evidence="6" id="KW-0067">ATP-binding</keyword>
<dbReference type="EMBL" id="AP022839">
    <property type="protein sequence ID" value="BCA93852.1"/>
    <property type="molecule type" value="Genomic_DNA"/>
</dbReference>
<evidence type="ECO:0000256" key="11">
    <source>
        <dbReference type="ARBA" id="ARBA00041021"/>
    </source>
</evidence>
<comment type="catalytic activity">
    <reaction evidence="12">
        <text>C-terminal L-alpha-aminoacyl-L-glutamyl-L-glutamyl-[tubulin] + L-tyrosine + ATP = C-terminal L-alpha-aminoacyl-L-glutamyl-L-glutamyl-L-tyrosyl-[tubulin] + ADP + phosphate + H(+)</text>
        <dbReference type="Rhea" id="RHEA:17605"/>
        <dbReference type="Rhea" id="RHEA-COMP:16434"/>
        <dbReference type="Rhea" id="RHEA-COMP:16435"/>
        <dbReference type="ChEBI" id="CHEBI:15378"/>
        <dbReference type="ChEBI" id="CHEBI:30616"/>
        <dbReference type="ChEBI" id="CHEBI:43474"/>
        <dbReference type="ChEBI" id="CHEBI:58315"/>
        <dbReference type="ChEBI" id="CHEBI:149554"/>
        <dbReference type="ChEBI" id="CHEBI:149555"/>
        <dbReference type="ChEBI" id="CHEBI:456216"/>
        <dbReference type="EC" id="6.3.2.25"/>
    </reaction>
</comment>
<comment type="subunit">
    <text evidence="3">Monomer.</text>
</comment>
<dbReference type="EC" id="6.3.2.25" evidence="10"/>
<comment type="cofactor">
    <cofactor evidence="1">
        <name>Mg(2+)</name>
        <dbReference type="ChEBI" id="CHEBI:18420"/>
    </cofactor>
</comment>
<dbReference type="InterPro" id="IPR004344">
    <property type="entry name" value="TTL/TTLL_fam"/>
</dbReference>
<evidence type="ECO:0000256" key="6">
    <source>
        <dbReference type="ARBA" id="ARBA00022840"/>
    </source>
</evidence>
<sequence>MHPHLLKGPEKGHKYSIRMFVVLTSYAGAYLYPQGYFNVGLHPYQTNDFSDLRAHLTNEHLSENEFNVVQIRTQQYELFKPFYPKIKAIVSATVDGLRKLYPNAFIAKKKQTLAIFGFDFLVDSEMRVWLLEANHAPCFPTSDEHPLQNNLYYDFWQAFIASFVTPTAKQQPTDTIEYQLFEPVGDS</sequence>
<dbReference type="KEGG" id="lant:TUM19329_02130"/>
<keyword evidence="5" id="KW-0547">Nucleotide-binding</keyword>
<evidence type="ECO:0000256" key="9">
    <source>
        <dbReference type="ARBA" id="ARBA00037791"/>
    </source>
</evidence>
<dbReference type="GO" id="GO:0004835">
    <property type="term" value="F:tubulin-tyrosine ligase activity"/>
    <property type="evidence" value="ECO:0007669"/>
    <property type="project" value="UniProtKB-EC"/>
</dbReference>
<evidence type="ECO:0000256" key="1">
    <source>
        <dbReference type="ARBA" id="ARBA00001946"/>
    </source>
</evidence>
<dbReference type="PANTHER" id="PTHR46570">
    <property type="entry name" value="TUBULIN--TYROSINE LIGASE"/>
    <property type="match status" value="1"/>
</dbReference>
<evidence type="ECO:0000256" key="4">
    <source>
        <dbReference type="ARBA" id="ARBA00022598"/>
    </source>
</evidence>
<dbReference type="AlphaFoldDB" id="A0A6F8T1G2"/>
<dbReference type="GO" id="GO:0005524">
    <property type="term" value="F:ATP binding"/>
    <property type="evidence" value="ECO:0007669"/>
    <property type="project" value="UniProtKB-KW"/>
</dbReference>
<dbReference type="InterPro" id="IPR052492">
    <property type="entry name" value="Tubulin-tyrosine_ligase"/>
</dbReference>
<evidence type="ECO:0000256" key="5">
    <source>
        <dbReference type="ARBA" id="ARBA00022741"/>
    </source>
</evidence>
<dbReference type="Pfam" id="PF03133">
    <property type="entry name" value="TTL"/>
    <property type="match status" value="1"/>
</dbReference>
<dbReference type="Gene3D" id="3.30.470.20">
    <property type="entry name" value="ATP-grasp fold, B domain"/>
    <property type="match status" value="1"/>
</dbReference>
<evidence type="ECO:0000256" key="2">
    <source>
        <dbReference type="ARBA" id="ARBA00001958"/>
    </source>
</evidence>
<evidence type="ECO:0000256" key="7">
    <source>
        <dbReference type="ARBA" id="ARBA00022842"/>
    </source>
</evidence>
<evidence type="ECO:0000256" key="3">
    <source>
        <dbReference type="ARBA" id="ARBA00011245"/>
    </source>
</evidence>